<evidence type="ECO:0000256" key="4">
    <source>
        <dbReference type="SAM" id="SignalP"/>
    </source>
</evidence>
<feature type="signal peptide" evidence="4">
    <location>
        <begin position="1"/>
        <end position="23"/>
    </location>
</feature>
<accession>A0A977XT73</accession>
<evidence type="ECO:0000256" key="3">
    <source>
        <dbReference type="ARBA" id="ARBA00022729"/>
    </source>
</evidence>
<name>A0A977XT73_PINFU</name>
<evidence type="ECO:0000256" key="2">
    <source>
        <dbReference type="ARBA" id="ARBA00022525"/>
    </source>
</evidence>
<keyword evidence="2" id="KW-0964">Secreted</keyword>
<proteinExistence type="evidence at transcript level"/>
<organism evidence="6">
    <name type="scientific">Pinctada fucata</name>
    <name type="common">Akoya pearl oyster</name>
    <name type="synonym">Pinctada imbricata fucata</name>
    <dbReference type="NCBI Taxonomy" id="50426"/>
    <lineage>
        <taxon>Eukaryota</taxon>
        <taxon>Metazoa</taxon>
        <taxon>Spiralia</taxon>
        <taxon>Lophotrochozoa</taxon>
        <taxon>Mollusca</taxon>
        <taxon>Bivalvia</taxon>
        <taxon>Autobranchia</taxon>
        <taxon>Pteriomorphia</taxon>
        <taxon>Pterioida</taxon>
        <taxon>Pterioidea</taxon>
        <taxon>Pteriidae</taxon>
        <taxon>Pinctada</taxon>
    </lineage>
</organism>
<dbReference type="PANTHER" id="PTHR22923:SF113">
    <property type="entry name" value="COMPLEMENT C1Q-LIKE PROTEIN 4"/>
    <property type="match status" value="1"/>
</dbReference>
<comment type="subcellular location">
    <subcellularLocation>
        <location evidence="1">Secreted</location>
    </subcellularLocation>
</comment>
<feature type="domain" description="C1q" evidence="5">
    <location>
        <begin position="26"/>
        <end position="161"/>
    </location>
</feature>
<evidence type="ECO:0000259" key="5">
    <source>
        <dbReference type="PROSITE" id="PS50871"/>
    </source>
</evidence>
<dbReference type="InterPro" id="IPR001073">
    <property type="entry name" value="C1q_dom"/>
</dbReference>
<feature type="chain" id="PRO_5037124358" evidence="4">
    <location>
        <begin position="24"/>
        <end position="161"/>
    </location>
</feature>
<keyword evidence="3 4" id="KW-0732">Signal</keyword>
<dbReference type="AlphaFoldDB" id="A0A977XT73"/>
<dbReference type="GO" id="GO:0005576">
    <property type="term" value="C:extracellular region"/>
    <property type="evidence" value="ECO:0007669"/>
    <property type="project" value="UniProtKB-SubCell"/>
</dbReference>
<dbReference type="Pfam" id="PF00386">
    <property type="entry name" value="C1q"/>
    <property type="match status" value="1"/>
</dbReference>
<dbReference type="Gene3D" id="2.60.120.40">
    <property type="match status" value="1"/>
</dbReference>
<dbReference type="PROSITE" id="PS50871">
    <property type="entry name" value="C1Q"/>
    <property type="match status" value="1"/>
</dbReference>
<dbReference type="EMBL" id="MZ558263">
    <property type="protein sequence ID" value="UXX17388.1"/>
    <property type="molecule type" value="mRNA"/>
</dbReference>
<reference evidence="6" key="1">
    <citation type="submission" date="2021-07" db="EMBL/GenBank/DDBJ databases">
        <authorList>
            <person name="Wang J."/>
            <person name="Yang M."/>
        </authorList>
    </citation>
    <scope>NUCLEOTIDE SEQUENCE</scope>
</reference>
<dbReference type="SMART" id="SM00110">
    <property type="entry name" value="C1Q"/>
    <property type="match status" value="1"/>
</dbReference>
<dbReference type="InterPro" id="IPR008983">
    <property type="entry name" value="Tumour_necrosis_fac-like_dom"/>
</dbReference>
<dbReference type="PRINTS" id="PR00007">
    <property type="entry name" value="COMPLEMNTC1Q"/>
</dbReference>
<dbReference type="InterPro" id="IPR050822">
    <property type="entry name" value="Cerebellin_Synaptic_Org"/>
</dbReference>
<sequence>MMKFLSLCAAIISMVLMIYSSSASTCEQNRIYFSAYLKSHTKTERMAQYQPIVFTEVMTNEGGAYDANTGEFTAPRTGAYAFFWEFLVFPKGTVVLELQKQHKTYAHSYAHGSDSEFEFASKSVIINLLKGETVRIVYFMGKGKLHGEAYNKYTTFSGFSL</sequence>
<protein>
    <submittedName>
        <fullName evidence="6">C1q domain containing protein 1</fullName>
    </submittedName>
</protein>
<dbReference type="SMR" id="A0A977XT73"/>
<dbReference type="PANTHER" id="PTHR22923">
    <property type="entry name" value="CEREBELLIN-RELATED"/>
    <property type="match status" value="1"/>
</dbReference>
<dbReference type="SUPFAM" id="SSF49842">
    <property type="entry name" value="TNF-like"/>
    <property type="match status" value="1"/>
</dbReference>
<evidence type="ECO:0000256" key="1">
    <source>
        <dbReference type="ARBA" id="ARBA00004613"/>
    </source>
</evidence>
<evidence type="ECO:0000313" key="6">
    <source>
        <dbReference type="EMBL" id="UXX17388.1"/>
    </source>
</evidence>